<gene>
    <name evidence="3" type="ORF">KP79_PYT22734</name>
</gene>
<evidence type="ECO:0000256" key="1">
    <source>
        <dbReference type="ARBA" id="ARBA00022837"/>
    </source>
</evidence>
<evidence type="ECO:0000313" key="3">
    <source>
        <dbReference type="EMBL" id="OWF37900.1"/>
    </source>
</evidence>
<keyword evidence="4" id="KW-1185">Reference proteome</keyword>
<dbReference type="PROSITE" id="PS50222">
    <property type="entry name" value="EF_HAND_2"/>
    <property type="match status" value="2"/>
</dbReference>
<dbReference type="OrthoDB" id="6041230at2759"/>
<keyword evidence="1" id="KW-0106">Calcium</keyword>
<dbReference type="EMBL" id="NEDP02005576">
    <property type="protein sequence ID" value="OWF37900.1"/>
    <property type="molecule type" value="Genomic_DNA"/>
</dbReference>
<protein>
    <submittedName>
        <fullName evidence="3">Sarcoplasmic calcium-binding proteins I, III, and IV</fullName>
    </submittedName>
</protein>
<dbReference type="InterPro" id="IPR002048">
    <property type="entry name" value="EF_hand_dom"/>
</dbReference>
<organism evidence="3 4">
    <name type="scientific">Mizuhopecten yessoensis</name>
    <name type="common">Japanese scallop</name>
    <name type="synonym">Patinopecten yessoensis</name>
    <dbReference type="NCBI Taxonomy" id="6573"/>
    <lineage>
        <taxon>Eukaryota</taxon>
        <taxon>Metazoa</taxon>
        <taxon>Spiralia</taxon>
        <taxon>Lophotrochozoa</taxon>
        <taxon>Mollusca</taxon>
        <taxon>Bivalvia</taxon>
        <taxon>Autobranchia</taxon>
        <taxon>Pteriomorphia</taxon>
        <taxon>Pectinida</taxon>
        <taxon>Pectinoidea</taxon>
        <taxon>Pectinidae</taxon>
        <taxon>Mizuhopecten</taxon>
    </lineage>
</organism>
<evidence type="ECO:0000313" key="4">
    <source>
        <dbReference type="Proteomes" id="UP000242188"/>
    </source>
</evidence>
<dbReference type="Pfam" id="PF13202">
    <property type="entry name" value="EF-hand_5"/>
    <property type="match status" value="2"/>
</dbReference>
<feature type="domain" description="EF-hand" evidence="2">
    <location>
        <begin position="9"/>
        <end position="44"/>
    </location>
</feature>
<dbReference type="InterPro" id="IPR018247">
    <property type="entry name" value="EF_Hand_1_Ca_BS"/>
</dbReference>
<dbReference type="InterPro" id="IPR011992">
    <property type="entry name" value="EF-hand-dom_pair"/>
</dbReference>
<evidence type="ECO:0000259" key="2">
    <source>
        <dbReference type="PROSITE" id="PS50222"/>
    </source>
</evidence>
<dbReference type="STRING" id="6573.A0A210PN13"/>
<dbReference type="AlphaFoldDB" id="A0A210PN13"/>
<dbReference type="GO" id="GO:0005509">
    <property type="term" value="F:calcium ion binding"/>
    <property type="evidence" value="ECO:0007669"/>
    <property type="project" value="InterPro"/>
</dbReference>
<dbReference type="PROSITE" id="PS00018">
    <property type="entry name" value="EF_HAND_1"/>
    <property type="match status" value="1"/>
</dbReference>
<dbReference type="SUPFAM" id="SSF47473">
    <property type="entry name" value="EF-hand"/>
    <property type="match status" value="1"/>
</dbReference>
<name>A0A210PN13_MIZYE</name>
<feature type="domain" description="EF-hand" evidence="2">
    <location>
        <begin position="110"/>
        <end position="139"/>
    </location>
</feature>
<dbReference type="Gene3D" id="1.10.238.10">
    <property type="entry name" value="EF-hand"/>
    <property type="match status" value="1"/>
</dbReference>
<reference evidence="3 4" key="1">
    <citation type="journal article" date="2017" name="Nat. Ecol. Evol.">
        <title>Scallop genome provides insights into evolution of bilaterian karyotype and development.</title>
        <authorList>
            <person name="Wang S."/>
            <person name="Zhang J."/>
            <person name="Jiao W."/>
            <person name="Li J."/>
            <person name="Xun X."/>
            <person name="Sun Y."/>
            <person name="Guo X."/>
            <person name="Huan P."/>
            <person name="Dong B."/>
            <person name="Zhang L."/>
            <person name="Hu X."/>
            <person name="Sun X."/>
            <person name="Wang J."/>
            <person name="Zhao C."/>
            <person name="Wang Y."/>
            <person name="Wang D."/>
            <person name="Huang X."/>
            <person name="Wang R."/>
            <person name="Lv J."/>
            <person name="Li Y."/>
            <person name="Zhang Z."/>
            <person name="Liu B."/>
            <person name="Lu W."/>
            <person name="Hui Y."/>
            <person name="Liang J."/>
            <person name="Zhou Z."/>
            <person name="Hou R."/>
            <person name="Li X."/>
            <person name="Liu Y."/>
            <person name="Li H."/>
            <person name="Ning X."/>
            <person name="Lin Y."/>
            <person name="Zhao L."/>
            <person name="Xing Q."/>
            <person name="Dou J."/>
            <person name="Li Y."/>
            <person name="Mao J."/>
            <person name="Guo H."/>
            <person name="Dou H."/>
            <person name="Li T."/>
            <person name="Mu C."/>
            <person name="Jiang W."/>
            <person name="Fu Q."/>
            <person name="Fu X."/>
            <person name="Miao Y."/>
            <person name="Liu J."/>
            <person name="Yu Q."/>
            <person name="Li R."/>
            <person name="Liao H."/>
            <person name="Li X."/>
            <person name="Kong Y."/>
            <person name="Jiang Z."/>
            <person name="Chourrout D."/>
            <person name="Li R."/>
            <person name="Bao Z."/>
        </authorList>
    </citation>
    <scope>NUCLEOTIDE SEQUENCE [LARGE SCALE GENOMIC DNA]</scope>
    <source>
        <strain evidence="3 4">PY_sf001</strain>
    </source>
</reference>
<proteinExistence type="predicted"/>
<accession>A0A210PN13</accession>
<dbReference type="Proteomes" id="UP000242188">
    <property type="component" value="Unassembled WGS sequence"/>
</dbReference>
<sequence length="237" mass="27609">MPAAVLSPFQREKLRYYFNFFDADGDGHLMKKDLPVLFKKILEYTGWAENSPAATELYEVHETFFEVLYEKTDVQKDRVEIDDWMSLWEHMIPGCMGMHNFPIWLRLLPRSLFRVMDTNDDGLINANEIQHFYESFVKIPEKEVGDLATRAYNEMTDFGRYPLTLEGYEQIFANFLLGRTKYGPGRFIFGCFEHSAEEQAGLISGPPKEGTVLDVTTKSLRRSGDAIRTPMRMYRKE</sequence>
<comment type="caution">
    <text evidence="3">The sequence shown here is derived from an EMBL/GenBank/DDBJ whole genome shotgun (WGS) entry which is preliminary data.</text>
</comment>